<dbReference type="Gene3D" id="1.20.1280.290">
    <property type="match status" value="2"/>
</dbReference>
<evidence type="ECO:0008006" key="10">
    <source>
        <dbReference type="Google" id="ProtNLM"/>
    </source>
</evidence>
<dbReference type="GO" id="GO:0000324">
    <property type="term" value="C:fungal-type vacuole"/>
    <property type="evidence" value="ECO:0007669"/>
    <property type="project" value="TreeGrafter"/>
</dbReference>
<dbReference type="GO" id="GO:0005774">
    <property type="term" value="C:vacuolar membrane"/>
    <property type="evidence" value="ECO:0007669"/>
    <property type="project" value="TreeGrafter"/>
</dbReference>
<feature type="transmembrane region" description="Helical" evidence="7">
    <location>
        <begin position="256"/>
        <end position="276"/>
    </location>
</feature>
<dbReference type="AlphaFoldDB" id="A0AAW0S8G0"/>
<dbReference type="PANTHER" id="PTHR13131:SF5">
    <property type="entry name" value="CYSTINOSIN"/>
    <property type="match status" value="1"/>
</dbReference>
<keyword evidence="4" id="KW-0677">Repeat</keyword>
<dbReference type="EMBL" id="JAAHCF010000010">
    <property type="protein sequence ID" value="KAK8150642.1"/>
    <property type="molecule type" value="Genomic_DNA"/>
</dbReference>
<dbReference type="GO" id="GO:0015184">
    <property type="term" value="F:L-cystine transmembrane transporter activity"/>
    <property type="evidence" value="ECO:0007669"/>
    <property type="project" value="TreeGrafter"/>
</dbReference>
<gene>
    <name evidence="8" type="ORF">G3M48_000063</name>
</gene>
<name>A0AAW0S8G0_9HYPO</name>
<dbReference type="InterPro" id="IPR005282">
    <property type="entry name" value="LC_transporter"/>
</dbReference>
<evidence type="ECO:0000256" key="6">
    <source>
        <dbReference type="ARBA" id="ARBA00023136"/>
    </source>
</evidence>
<keyword evidence="3 7" id="KW-0812">Transmembrane</keyword>
<sequence length="309" mass="34655">MTNLAAATMPTGIKLVSAIIGWAYTLCWGVSFYPLLLSNIRRRSTDGVSIDFCLLNMLGMAAYATYNVVFFFSPVVRRQYAERNPDNPTPMVQPNDVAYTLHGLAISSTVYSQFYPRLWGFYTTRPVKISLWCSMTFWASILAALLGILAATASPDSQSWMWLDVVRILLIPNAHRSALTLGGLCQVYLVGNFKTLLTLLKYLPQVWLNYRRKSTQGLPPLPFALDIGGATLSLLQLLIDVAYSNQSAALANPVKLVLSNLLIFFDAVLLFQRFVLYRDAVDELDPGRVAERRQLLESEDDETHVDDRE</sequence>
<protein>
    <recommendedName>
        <fullName evidence="10">Cystinosin</fullName>
    </recommendedName>
</protein>
<evidence type="ECO:0000313" key="8">
    <source>
        <dbReference type="EMBL" id="KAK8150642.1"/>
    </source>
</evidence>
<proteinExistence type="predicted"/>
<dbReference type="Pfam" id="PF04193">
    <property type="entry name" value="PQ-loop"/>
    <property type="match status" value="2"/>
</dbReference>
<accession>A0AAW0S8G0</accession>
<dbReference type="Proteomes" id="UP001397290">
    <property type="component" value="Unassembled WGS sequence"/>
</dbReference>
<evidence type="ECO:0000256" key="3">
    <source>
        <dbReference type="ARBA" id="ARBA00022692"/>
    </source>
</evidence>
<evidence type="ECO:0000256" key="2">
    <source>
        <dbReference type="ARBA" id="ARBA00022448"/>
    </source>
</evidence>
<keyword evidence="6 7" id="KW-0472">Membrane</keyword>
<feature type="transmembrane region" description="Helical" evidence="7">
    <location>
        <begin position="129"/>
        <end position="151"/>
    </location>
</feature>
<reference evidence="8 9" key="1">
    <citation type="submission" date="2020-02" db="EMBL/GenBank/DDBJ databases">
        <title>Comparative genomics of the hypocrealean fungal genus Beauvera.</title>
        <authorList>
            <person name="Showalter D.N."/>
            <person name="Bushley K.E."/>
            <person name="Rehner S.A."/>
        </authorList>
    </citation>
    <scope>NUCLEOTIDE SEQUENCE [LARGE SCALE GENOMIC DNA]</scope>
    <source>
        <strain evidence="8 9">ARSEF4384</strain>
    </source>
</reference>
<dbReference type="GO" id="GO:0012505">
    <property type="term" value="C:endomembrane system"/>
    <property type="evidence" value="ECO:0007669"/>
    <property type="project" value="UniProtKB-SubCell"/>
</dbReference>
<evidence type="ECO:0000256" key="1">
    <source>
        <dbReference type="ARBA" id="ARBA00004127"/>
    </source>
</evidence>
<feature type="transmembrane region" description="Helical" evidence="7">
    <location>
        <begin position="12"/>
        <end position="36"/>
    </location>
</feature>
<keyword evidence="5 7" id="KW-1133">Transmembrane helix</keyword>
<evidence type="ECO:0000256" key="5">
    <source>
        <dbReference type="ARBA" id="ARBA00022989"/>
    </source>
</evidence>
<dbReference type="PANTHER" id="PTHR13131">
    <property type="entry name" value="CYSTINOSIN"/>
    <property type="match status" value="1"/>
</dbReference>
<dbReference type="InterPro" id="IPR006603">
    <property type="entry name" value="PQ-loop_rpt"/>
</dbReference>
<evidence type="ECO:0000256" key="4">
    <source>
        <dbReference type="ARBA" id="ARBA00022737"/>
    </source>
</evidence>
<evidence type="ECO:0000313" key="9">
    <source>
        <dbReference type="Proteomes" id="UP001397290"/>
    </source>
</evidence>
<comment type="caution">
    <text evidence="8">The sequence shown here is derived from an EMBL/GenBank/DDBJ whole genome shotgun (WGS) entry which is preliminary data.</text>
</comment>
<keyword evidence="9" id="KW-1185">Reference proteome</keyword>
<evidence type="ECO:0000256" key="7">
    <source>
        <dbReference type="SAM" id="Phobius"/>
    </source>
</evidence>
<comment type="subcellular location">
    <subcellularLocation>
        <location evidence="1">Endomembrane system</location>
        <topology evidence="1">Multi-pass membrane protein</topology>
    </subcellularLocation>
</comment>
<feature type="transmembrane region" description="Helical" evidence="7">
    <location>
        <begin position="221"/>
        <end position="244"/>
    </location>
</feature>
<keyword evidence="2" id="KW-0813">Transport</keyword>
<dbReference type="SMART" id="SM00679">
    <property type="entry name" value="CTNS"/>
    <property type="match status" value="2"/>
</dbReference>
<organism evidence="8 9">
    <name type="scientific">Beauveria asiatica</name>
    <dbReference type="NCBI Taxonomy" id="1069075"/>
    <lineage>
        <taxon>Eukaryota</taxon>
        <taxon>Fungi</taxon>
        <taxon>Dikarya</taxon>
        <taxon>Ascomycota</taxon>
        <taxon>Pezizomycotina</taxon>
        <taxon>Sordariomycetes</taxon>
        <taxon>Hypocreomycetidae</taxon>
        <taxon>Hypocreales</taxon>
        <taxon>Cordycipitaceae</taxon>
        <taxon>Beauveria</taxon>
    </lineage>
</organism>
<feature type="transmembrane region" description="Helical" evidence="7">
    <location>
        <begin position="48"/>
        <end position="72"/>
    </location>
</feature>